<accession>A0A6G1KLX0</accession>
<dbReference type="PANTHER" id="PTHR38846">
    <property type="entry name" value="C3H1-TYPE DOMAIN-CONTAINING PROTEIN"/>
    <property type="match status" value="1"/>
</dbReference>
<feature type="region of interest" description="Disordered" evidence="1">
    <location>
        <begin position="251"/>
        <end position="299"/>
    </location>
</feature>
<evidence type="ECO:0000313" key="3">
    <source>
        <dbReference type="Proteomes" id="UP000799428"/>
    </source>
</evidence>
<protein>
    <submittedName>
        <fullName evidence="2">Uncharacterized protein</fullName>
    </submittedName>
</protein>
<reference evidence="2" key="1">
    <citation type="journal article" date="2020" name="Stud. Mycol.">
        <title>101 Dothideomycetes genomes: a test case for predicting lifestyles and emergence of pathogens.</title>
        <authorList>
            <person name="Haridas S."/>
            <person name="Albert R."/>
            <person name="Binder M."/>
            <person name="Bloem J."/>
            <person name="Labutti K."/>
            <person name="Salamov A."/>
            <person name="Andreopoulos B."/>
            <person name="Baker S."/>
            <person name="Barry K."/>
            <person name="Bills G."/>
            <person name="Bluhm B."/>
            <person name="Cannon C."/>
            <person name="Castanera R."/>
            <person name="Culley D."/>
            <person name="Daum C."/>
            <person name="Ezra D."/>
            <person name="Gonzalez J."/>
            <person name="Henrissat B."/>
            <person name="Kuo A."/>
            <person name="Liang C."/>
            <person name="Lipzen A."/>
            <person name="Lutzoni F."/>
            <person name="Magnuson J."/>
            <person name="Mondo S."/>
            <person name="Nolan M."/>
            <person name="Ohm R."/>
            <person name="Pangilinan J."/>
            <person name="Park H.-J."/>
            <person name="Ramirez L."/>
            <person name="Alfaro M."/>
            <person name="Sun H."/>
            <person name="Tritt A."/>
            <person name="Yoshinaga Y."/>
            <person name="Zwiers L.-H."/>
            <person name="Turgeon B."/>
            <person name="Goodwin S."/>
            <person name="Spatafora J."/>
            <person name="Crous P."/>
            <person name="Grigoriev I."/>
        </authorList>
    </citation>
    <scope>NUCLEOTIDE SEQUENCE</scope>
    <source>
        <strain evidence="2">CBS 279.74</strain>
    </source>
</reference>
<keyword evidence="3" id="KW-1185">Reference proteome</keyword>
<dbReference type="AlphaFoldDB" id="A0A6G1KLX0"/>
<evidence type="ECO:0000256" key="1">
    <source>
        <dbReference type="SAM" id="MobiDB-lite"/>
    </source>
</evidence>
<feature type="region of interest" description="Disordered" evidence="1">
    <location>
        <begin position="198"/>
        <end position="224"/>
    </location>
</feature>
<sequence>MATELQQNFFRSWANGTAFVLDLEASPKREFARIAKSLGWIGGDANWCQYWRTCFGEEYNYSPRPRISSPNHPSPPRFTVSRFPQDYAMSPDVDKKDEFFRMCHDLGVSVNSKTWRAHWKDYFHKGFQPDEFGEYRVRGPASKLQQLCFGVYAEFALNTTADVLEEFTRLQQQCKWTEKRTSREWRWCFGNIHPASPGDDDSDSHWVSVSSDSEPDRTVYTPSVSDDGGVLLDSFVVLSNVFERLEIDPKDPATNKKLEPPTKSKKLELPAKIKKLEPPATNKKHDDSGKSKKQRRAEGAEAYQADFGNLLGTDPKKLANWQRLCSILNIEPIPQSITQCKKSYKSVWVNLYDVVDHLRDPDTVPLRHFRSYGDFWRNAKGRNRIFPKEEAKKNAFLRVLLHRF</sequence>
<dbReference type="Proteomes" id="UP000799428">
    <property type="component" value="Unassembled WGS sequence"/>
</dbReference>
<dbReference type="OrthoDB" id="6105938at2759"/>
<dbReference type="EMBL" id="MU005765">
    <property type="protein sequence ID" value="KAF2713800.1"/>
    <property type="molecule type" value="Genomic_DNA"/>
</dbReference>
<evidence type="ECO:0000313" key="2">
    <source>
        <dbReference type="EMBL" id="KAF2713800.1"/>
    </source>
</evidence>
<proteinExistence type="predicted"/>
<organism evidence="2 3">
    <name type="scientific">Pleomassaria siparia CBS 279.74</name>
    <dbReference type="NCBI Taxonomy" id="1314801"/>
    <lineage>
        <taxon>Eukaryota</taxon>
        <taxon>Fungi</taxon>
        <taxon>Dikarya</taxon>
        <taxon>Ascomycota</taxon>
        <taxon>Pezizomycotina</taxon>
        <taxon>Dothideomycetes</taxon>
        <taxon>Pleosporomycetidae</taxon>
        <taxon>Pleosporales</taxon>
        <taxon>Pleomassariaceae</taxon>
        <taxon>Pleomassaria</taxon>
    </lineage>
</organism>
<dbReference type="PANTHER" id="PTHR38846:SF1">
    <property type="entry name" value="C3H1-TYPE DOMAIN-CONTAINING PROTEIN"/>
    <property type="match status" value="1"/>
</dbReference>
<name>A0A6G1KLX0_9PLEO</name>
<feature type="compositionally biased region" description="Basic and acidic residues" evidence="1">
    <location>
        <begin position="251"/>
        <end position="290"/>
    </location>
</feature>
<gene>
    <name evidence="2" type="ORF">K504DRAFT_462284</name>
</gene>